<accession>A0A5C6WTM9</accession>
<comment type="catalytic activity">
    <reaction evidence="6">
        <text>(sulfur carrier)-H + L-cysteine = (sulfur carrier)-SH + L-alanine</text>
        <dbReference type="Rhea" id="RHEA:43892"/>
        <dbReference type="Rhea" id="RHEA-COMP:14737"/>
        <dbReference type="Rhea" id="RHEA-COMP:14739"/>
        <dbReference type="ChEBI" id="CHEBI:29917"/>
        <dbReference type="ChEBI" id="CHEBI:35235"/>
        <dbReference type="ChEBI" id="CHEBI:57972"/>
        <dbReference type="ChEBI" id="CHEBI:64428"/>
        <dbReference type="EC" id="2.8.1.7"/>
    </reaction>
</comment>
<dbReference type="NCBIfam" id="TIGR01979">
    <property type="entry name" value="sufS"/>
    <property type="match status" value="1"/>
</dbReference>
<dbReference type="GO" id="GO:0006534">
    <property type="term" value="P:cysteine metabolic process"/>
    <property type="evidence" value="ECO:0007669"/>
    <property type="project" value="InterPro"/>
</dbReference>
<dbReference type="SUPFAM" id="SSF53383">
    <property type="entry name" value="PLP-dependent transferases"/>
    <property type="match status" value="1"/>
</dbReference>
<evidence type="ECO:0000256" key="1">
    <source>
        <dbReference type="ARBA" id="ARBA00001933"/>
    </source>
</evidence>
<sequence length="414" mass="45036">MSAQPTALNRSWEEVRADFPILAQSINGHPLAYLDTAASAQMPQQVIDRLVWYHSTLHSNVHRGVHTLSQRATQAFEDVRLKVQQLLNAPSLKECIFTGGTTDAINLVAHSFGKAFLKQGDRVLLSALEHHANIVPWQRICEEVGAFIDVIPINDRGELLLDDLDELLTDRTRIVGVNHVSNALGTVNPIEEIIARAHARDIPVLIDGAQAVAHMQVDVQALDADFYAFSSHKLCGPTGIGVLYGKERWLEKMPPYRSGGDMILNVSWEGTTYNGLPHKFEAGTPSIAAGVGMGAAIDYLQELGFERIAAREAELLAKATERLGAIPGVRLIGTAEHKASVLSFDIEGVHPHDIGSILDSEGVAIRAGHHCAQPVMTRLGVPATARASFAFYNDDQDIDRLVAGIHSVKEIFGV</sequence>
<dbReference type="Gene3D" id="3.40.640.10">
    <property type="entry name" value="Type I PLP-dependent aspartate aminotransferase-like (Major domain)"/>
    <property type="match status" value="1"/>
</dbReference>
<dbReference type="InterPro" id="IPR000192">
    <property type="entry name" value="Aminotrans_V_dom"/>
</dbReference>
<keyword evidence="5" id="KW-0663">Pyridoxal phosphate</keyword>
<organism evidence="8 9">
    <name type="scientific">Lujinxingia vulgaris</name>
    <dbReference type="NCBI Taxonomy" id="2600176"/>
    <lineage>
        <taxon>Bacteria</taxon>
        <taxon>Deltaproteobacteria</taxon>
        <taxon>Bradymonadales</taxon>
        <taxon>Lujinxingiaceae</taxon>
        <taxon>Lujinxingia</taxon>
    </lineage>
</organism>
<dbReference type="Pfam" id="PF00266">
    <property type="entry name" value="Aminotran_5"/>
    <property type="match status" value="1"/>
</dbReference>
<evidence type="ECO:0000256" key="2">
    <source>
        <dbReference type="ARBA" id="ARBA00010447"/>
    </source>
</evidence>
<dbReference type="InterPro" id="IPR015421">
    <property type="entry name" value="PyrdxlP-dep_Trfase_major"/>
</dbReference>
<gene>
    <name evidence="8" type="ORF">FRC96_20740</name>
</gene>
<dbReference type="CDD" id="cd06453">
    <property type="entry name" value="SufS_like"/>
    <property type="match status" value="1"/>
</dbReference>
<proteinExistence type="inferred from homology"/>
<evidence type="ECO:0000256" key="6">
    <source>
        <dbReference type="ARBA" id="ARBA00050776"/>
    </source>
</evidence>
<dbReference type="Proteomes" id="UP000321046">
    <property type="component" value="Unassembled WGS sequence"/>
</dbReference>
<comment type="similarity">
    <text evidence="2">Belongs to the class-V pyridoxal-phosphate-dependent aminotransferase family. Csd subfamily.</text>
</comment>
<evidence type="ECO:0000259" key="7">
    <source>
        <dbReference type="Pfam" id="PF00266"/>
    </source>
</evidence>
<reference evidence="8 9" key="1">
    <citation type="submission" date="2019-08" db="EMBL/GenBank/DDBJ databases">
        <title>Bradymonadales sp. TMQ2.</title>
        <authorList>
            <person name="Liang Q."/>
        </authorList>
    </citation>
    <scope>NUCLEOTIDE SEQUENCE [LARGE SCALE GENOMIC DNA]</scope>
    <source>
        <strain evidence="8 9">TMQ2</strain>
    </source>
</reference>
<evidence type="ECO:0000256" key="4">
    <source>
        <dbReference type="ARBA" id="ARBA00022679"/>
    </source>
</evidence>
<comment type="cofactor">
    <cofactor evidence="1">
        <name>pyridoxal 5'-phosphate</name>
        <dbReference type="ChEBI" id="CHEBI:597326"/>
    </cofactor>
</comment>
<dbReference type="EC" id="2.8.1.7" evidence="3"/>
<dbReference type="PANTHER" id="PTHR43586:SF8">
    <property type="entry name" value="CYSTEINE DESULFURASE 1, CHLOROPLASTIC"/>
    <property type="match status" value="1"/>
</dbReference>
<dbReference type="OrthoDB" id="9808002at2"/>
<evidence type="ECO:0000256" key="3">
    <source>
        <dbReference type="ARBA" id="ARBA00012239"/>
    </source>
</evidence>
<evidence type="ECO:0000313" key="9">
    <source>
        <dbReference type="Proteomes" id="UP000321046"/>
    </source>
</evidence>
<name>A0A5C6WTM9_9DELT</name>
<evidence type="ECO:0000256" key="5">
    <source>
        <dbReference type="ARBA" id="ARBA00022898"/>
    </source>
</evidence>
<dbReference type="Gene3D" id="3.90.1150.10">
    <property type="entry name" value="Aspartate Aminotransferase, domain 1"/>
    <property type="match status" value="1"/>
</dbReference>
<comment type="caution">
    <text evidence="8">The sequence shown here is derived from an EMBL/GenBank/DDBJ whole genome shotgun (WGS) entry which is preliminary data.</text>
</comment>
<protein>
    <recommendedName>
        <fullName evidence="3">cysteine desulfurase</fullName>
        <ecNumber evidence="3">2.8.1.7</ecNumber>
    </recommendedName>
</protein>
<feature type="domain" description="Aminotransferase class V" evidence="7">
    <location>
        <begin position="33"/>
        <end position="401"/>
    </location>
</feature>
<dbReference type="InterPro" id="IPR015422">
    <property type="entry name" value="PyrdxlP-dep_Trfase_small"/>
</dbReference>
<evidence type="ECO:0000313" key="8">
    <source>
        <dbReference type="EMBL" id="TXD31592.1"/>
    </source>
</evidence>
<keyword evidence="4" id="KW-0808">Transferase</keyword>
<dbReference type="GO" id="GO:0031071">
    <property type="term" value="F:cysteine desulfurase activity"/>
    <property type="evidence" value="ECO:0007669"/>
    <property type="project" value="UniProtKB-EC"/>
</dbReference>
<dbReference type="InterPro" id="IPR015424">
    <property type="entry name" value="PyrdxlP-dep_Trfase"/>
</dbReference>
<dbReference type="EMBL" id="VOSL01000147">
    <property type="protein sequence ID" value="TXD31592.1"/>
    <property type="molecule type" value="Genomic_DNA"/>
</dbReference>
<dbReference type="InterPro" id="IPR010970">
    <property type="entry name" value="Cys_dSase_SufS"/>
</dbReference>
<dbReference type="RefSeq" id="WP_146977465.1">
    <property type="nucleotide sequence ID" value="NZ_VOSL01000147.1"/>
</dbReference>
<dbReference type="PANTHER" id="PTHR43586">
    <property type="entry name" value="CYSTEINE DESULFURASE"/>
    <property type="match status" value="1"/>
</dbReference>
<dbReference type="AlphaFoldDB" id="A0A5C6WTM9"/>
<dbReference type="GO" id="GO:0030170">
    <property type="term" value="F:pyridoxal phosphate binding"/>
    <property type="evidence" value="ECO:0007669"/>
    <property type="project" value="InterPro"/>
</dbReference>